<accession>A0A392ULR9</accession>
<evidence type="ECO:0000313" key="2">
    <source>
        <dbReference type="Proteomes" id="UP000265520"/>
    </source>
</evidence>
<name>A0A392ULR9_9FABA</name>
<reference evidence="1 2" key="1">
    <citation type="journal article" date="2018" name="Front. Plant Sci.">
        <title>Red Clover (Trifolium pratense) and Zigzag Clover (T. medium) - A Picture of Genomic Similarities and Differences.</title>
        <authorList>
            <person name="Dluhosova J."/>
            <person name="Istvanek J."/>
            <person name="Nedelnik J."/>
            <person name="Repkova J."/>
        </authorList>
    </citation>
    <scope>NUCLEOTIDE SEQUENCE [LARGE SCALE GENOMIC DNA]</scope>
    <source>
        <strain evidence="2">cv. 10/8</strain>
        <tissue evidence="1">Leaf</tissue>
    </source>
</reference>
<dbReference type="AlphaFoldDB" id="A0A392ULR9"/>
<comment type="caution">
    <text evidence="1">The sequence shown here is derived from an EMBL/GenBank/DDBJ whole genome shotgun (WGS) entry which is preliminary data.</text>
</comment>
<keyword evidence="2" id="KW-1185">Reference proteome</keyword>
<protein>
    <submittedName>
        <fullName evidence="1">Uncharacterized protein</fullName>
    </submittedName>
</protein>
<proteinExistence type="predicted"/>
<sequence>MRVAQVTEETYRTCQHYCAPRRITLRVAPVTGTTRIHTAQGCATCNTKLRNAQKPAELMQNAISHE</sequence>
<dbReference type="EMBL" id="LXQA010823296">
    <property type="protein sequence ID" value="MCI72685.1"/>
    <property type="molecule type" value="Genomic_DNA"/>
</dbReference>
<organism evidence="1 2">
    <name type="scientific">Trifolium medium</name>
    <dbReference type="NCBI Taxonomy" id="97028"/>
    <lineage>
        <taxon>Eukaryota</taxon>
        <taxon>Viridiplantae</taxon>
        <taxon>Streptophyta</taxon>
        <taxon>Embryophyta</taxon>
        <taxon>Tracheophyta</taxon>
        <taxon>Spermatophyta</taxon>
        <taxon>Magnoliopsida</taxon>
        <taxon>eudicotyledons</taxon>
        <taxon>Gunneridae</taxon>
        <taxon>Pentapetalae</taxon>
        <taxon>rosids</taxon>
        <taxon>fabids</taxon>
        <taxon>Fabales</taxon>
        <taxon>Fabaceae</taxon>
        <taxon>Papilionoideae</taxon>
        <taxon>50 kb inversion clade</taxon>
        <taxon>NPAAA clade</taxon>
        <taxon>Hologalegina</taxon>
        <taxon>IRL clade</taxon>
        <taxon>Trifolieae</taxon>
        <taxon>Trifolium</taxon>
    </lineage>
</organism>
<dbReference type="Proteomes" id="UP000265520">
    <property type="component" value="Unassembled WGS sequence"/>
</dbReference>
<evidence type="ECO:0000313" key="1">
    <source>
        <dbReference type="EMBL" id="MCI72685.1"/>
    </source>
</evidence>